<dbReference type="PROSITE" id="PS00389">
    <property type="entry name" value="ATPASE_DELTA"/>
    <property type="match status" value="1"/>
</dbReference>
<dbReference type="EMBL" id="CP009268">
    <property type="protein sequence ID" value="AJA53610.1"/>
    <property type="molecule type" value="Genomic_DNA"/>
</dbReference>
<evidence type="ECO:0000256" key="2">
    <source>
        <dbReference type="ARBA" id="ARBA00022448"/>
    </source>
</evidence>
<evidence type="ECO:0000256" key="1">
    <source>
        <dbReference type="ARBA" id="ARBA00004370"/>
    </source>
</evidence>
<evidence type="ECO:0000313" key="13">
    <source>
        <dbReference type="Proteomes" id="UP000030905"/>
    </source>
</evidence>
<keyword evidence="13" id="KW-1185">Reference proteome</keyword>
<keyword evidence="5 8" id="KW-0472">Membrane</keyword>
<comment type="function">
    <text evidence="8">F(1)F(0) ATP synthase produces ATP from ADP in the presence of a proton or sodium gradient. F-type ATPases consist of two structural domains, F(1) containing the extramembraneous catalytic core and F(0) containing the membrane proton channel, linked together by a central stalk and a peripheral stalk. During catalysis, ATP synthesis in the catalytic domain of F(1) is coupled via a rotary mechanism of the central stalk subunits to proton translocation.</text>
</comment>
<dbReference type="AlphaFoldDB" id="A0A0H3J8S9"/>
<keyword evidence="8" id="KW-1003">Cell membrane</keyword>
<comment type="subcellular location">
    <subcellularLocation>
        <location evidence="8">Cell membrane</location>
        <topology evidence="8">Peripheral membrane protein</topology>
    </subcellularLocation>
    <subcellularLocation>
        <location evidence="1">Membrane</location>
    </subcellularLocation>
</comment>
<dbReference type="KEGG" id="cpae:CPAST_c35660"/>
<evidence type="ECO:0000313" key="12">
    <source>
        <dbReference type="Proteomes" id="UP000028042"/>
    </source>
</evidence>
<dbReference type="InterPro" id="IPR000711">
    <property type="entry name" value="ATPase_OSCP/dsu"/>
</dbReference>
<dbReference type="PATRIC" id="fig|1262449.3.peg.2495"/>
<dbReference type="GO" id="GO:0045259">
    <property type="term" value="C:proton-transporting ATP synthase complex"/>
    <property type="evidence" value="ECO:0007669"/>
    <property type="project" value="UniProtKB-KW"/>
</dbReference>
<accession>A0A0H3J8S9</accession>
<comment type="similarity">
    <text evidence="8">Belongs to the ATPase delta chain family.</text>
</comment>
<dbReference type="Proteomes" id="UP000030905">
    <property type="component" value="Chromosome"/>
</dbReference>
<protein>
    <recommendedName>
        <fullName evidence="8">ATP synthase subunit delta</fullName>
    </recommendedName>
    <alternativeName>
        <fullName evidence="8">ATP synthase F(1) sector subunit delta</fullName>
    </alternativeName>
    <alternativeName>
        <fullName evidence="8">F-type ATPase subunit delta</fullName>
        <shortName evidence="8">F-ATPase subunit delta</shortName>
    </alternativeName>
</protein>
<evidence type="ECO:0000256" key="7">
    <source>
        <dbReference type="ARBA" id="ARBA00023310"/>
    </source>
</evidence>
<dbReference type="GO" id="GO:0005886">
    <property type="term" value="C:plasma membrane"/>
    <property type="evidence" value="ECO:0007669"/>
    <property type="project" value="UniProtKB-SubCell"/>
</dbReference>
<reference evidence="11" key="2">
    <citation type="submission" date="2015-10" db="EMBL/GenBank/DDBJ databases">
        <title>Improved Draft Genome Sequence of Clostridium pasteurianum Strain ATCC 6013 (DSM 525) Using a Hybrid Next-Generation Sequencing Approach.</title>
        <authorList>
            <person name="Pyne M.E."/>
            <person name="Utturkar S.M."/>
            <person name="Brown S.D."/>
            <person name="Moo-Young M."/>
            <person name="Chung D.A."/>
            <person name="Chou P.C."/>
        </authorList>
    </citation>
    <scope>NUCLEOTIDE SEQUENCE</scope>
    <source>
        <strain evidence="11">ATCC 6013</strain>
    </source>
</reference>
<keyword evidence="6 8" id="KW-0139">CF(1)</keyword>
<gene>
    <name evidence="8 10" type="primary">atpH</name>
    <name evidence="10" type="ORF">CLPA_c35660</name>
    <name evidence="11" type="ORF">CP6013_03622</name>
</gene>
<keyword evidence="4 8" id="KW-0406">Ion transport</keyword>
<sequence>MYEYLDRRYAVALYNIASAENKVEEYIADLKQINDLIKNNEDLNQIISNPKISTTKKREIFTSIFEDKIDLKLFSFLIILIEKKRIDQLTGIILQIEKVDLDNHNQVVAEVKTVVPLNNSERTALIDKLQIKYNKSIILREVIDKSIIGGVYVRVGDDVIDGTIKNKIEEMKKLMFIKG</sequence>
<dbReference type="Gene3D" id="1.10.520.20">
    <property type="entry name" value="N-terminal domain of the delta subunit of the F1F0-ATP synthase"/>
    <property type="match status" value="1"/>
</dbReference>
<evidence type="ECO:0000256" key="6">
    <source>
        <dbReference type="ARBA" id="ARBA00023196"/>
    </source>
</evidence>
<dbReference type="HAMAP" id="MF_01416">
    <property type="entry name" value="ATP_synth_delta_bact"/>
    <property type="match status" value="1"/>
</dbReference>
<comment type="function">
    <text evidence="8">This protein is part of the stalk that links CF(0) to CF(1). It either transmits conformational changes from CF(0) to CF(1) or is implicated in proton conduction.</text>
</comment>
<keyword evidence="7 8" id="KW-0066">ATP synthesis</keyword>
<evidence type="ECO:0000313" key="11">
    <source>
        <dbReference type="EMBL" id="KRU14364.1"/>
    </source>
</evidence>
<dbReference type="InterPro" id="IPR026015">
    <property type="entry name" value="ATP_synth_OSCP/delta_N_sf"/>
</dbReference>
<dbReference type="Pfam" id="PF00213">
    <property type="entry name" value="OSCP"/>
    <property type="match status" value="1"/>
</dbReference>
<keyword evidence="2 8" id="KW-0813">Transport</keyword>
<keyword evidence="9" id="KW-0175">Coiled coil</keyword>
<dbReference type="SMR" id="A0A0H3J8S9"/>
<feature type="coiled-coil region" evidence="9">
    <location>
        <begin position="16"/>
        <end position="43"/>
    </location>
</feature>
<dbReference type="NCBIfam" id="TIGR01145">
    <property type="entry name" value="ATP_synt_delta"/>
    <property type="match status" value="1"/>
</dbReference>
<dbReference type="SUPFAM" id="SSF47928">
    <property type="entry name" value="N-terminal domain of the delta subunit of the F1F0-ATP synthase"/>
    <property type="match status" value="1"/>
</dbReference>
<name>A0A0H3J8S9_CLOPA</name>
<dbReference type="GO" id="GO:0046933">
    <property type="term" value="F:proton-transporting ATP synthase activity, rotational mechanism"/>
    <property type="evidence" value="ECO:0007669"/>
    <property type="project" value="UniProtKB-UniRule"/>
</dbReference>
<dbReference type="GeneID" id="93075662"/>
<evidence type="ECO:0000256" key="4">
    <source>
        <dbReference type="ARBA" id="ARBA00023065"/>
    </source>
</evidence>
<dbReference type="PANTHER" id="PTHR11910">
    <property type="entry name" value="ATP SYNTHASE DELTA CHAIN"/>
    <property type="match status" value="1"/>
</dbReference>
<evidence type="ECO:0000256" key="9">
    <source>
        <dbReference type="SAM" id="Coils"/>
    </source>
</evidence>
<evidence type="ECO:0000256" key="5">
    <source>
        <dbReference type="ARBA" id="ARBA00023136"/>
    </source>
</evidence>
<dbReference type="EMBL" id="JPGY02000001">
    <property type="protein sequence ID" value="KRU14364.1"/>
    <property type="molecule type" value="Genomic_DNA"/>
</dbReference>
<dbReference type="PRINTS" id="PR00125">
    <property type="entry name" value="ATPASEDELTA"/>
</dbReference>
<proteinExistence type="inferred from homology"/>
<dbReference type="RefSeq" id="WP_003445763.1">
    <property type="nucleotide sequence ID" value="NZ_ANZB01000008.1"/>
</dbReference>
<dbReference type="NCBIfam" id="NF004403">
    <property type="entry name" value="PRK05758.2-4"/>
    <property type="match status" value="1"/>
</dbReference>
<organism evidence="10 13">
    <name type="scientific">Clostridium pasteurianum DSM 525 = ATCC 6013</name>
    <dbReference type="NCBI Taxonomy" id="1262449"/>
    <lineage>
        <taxon>Bacteria</taxon>
        <taxon>Bacillati</taxon>
        <taxon>Bacillota</taxon>
        <taxon>Clostridia</taxon>
        <taxon>Eubacteriales</taxon>
        <taxon>Clostridiaceae</taxon>
        <taxon>Clostridium</taxon>
    </lineage>
</organism>
<dbReference type="eggNOG" id="COG0712">
    <property type="taxonomic scope" value="Bacteria"/>
</dbReference>
<evidence type="ECO:0000313" key="10">
    <source>
        <dbReference type="EMBL" id="AJA53610.1"/>
    </source>
</evidence>
<evidence type="ECO:0000256" key="3">
    <source>
        <dbReference type="ARBA" id="ARBA00022781"/>
    </source>
</evidence>
<keyword evidence="3 8" id="KW-0375">Hydrogen ion transport</keyword>
<evidence type="ECO:0000256" key="8">
    <source>
        <dbReference type="HAMAP-Rule" id="MF_01416"/>
    </source>
</evidence>
<dbReference type="KEGG" id="cpat:CLPA_c35660"/>
<reference evidence="10 13" key="1">
    <citation type="journal article" date="2015" name="Genome Announc.">
        <title>Complete Genome Sequence of the Nitrogen-Fixing and Solvent-Producing Clostridium pasteurianum DSM 525.</title>
        <authorList>
            <person name="Poehlein A."/>
            <person name="Grosse-Honebrink A."/>
            <person name="Zhang Y."/>
            <person name="Minton N.P."/>
            <person name="Daniel R."/>
        </authorList>
    </citation>
    <scope>NUCLEOTIDE SEQUENCE [LARGE SCALE GENOMIC DNA]</scope>
    <source>
        <strain evidence="10">DSM 525</strain>
        <strain evidence="13">DSM 525 / ATCC 6013</strain>
    </source>
</reference>
<dbReference type="InterPro" id="IPR020781">
    <property type="entry name" value="ATPase_OSCP/d_CS"/>
</dbReference>
<dbReference type="Proteomes" id="UP000028042">
    <property type="component" value="Unassembled WGS sequence"/>
</dbReference>
<reference evidence="11 12" key="3">
    <citation type="journal article" name="Genome Announc.">
        <title>Improved Draft Genome Sequence of Clostridium pasteurianum Strain ATCC 6013 (DSM 525) Using a Hybrid Next-Generation Sequencing Approach.</title>
        <authorList>
            <person name="Pyne M.E."/>
            <person name="Utturkar S."/>
            <person name="Brown S.D."/>
            <person name="Moo-Young M."/>
            <person name="Chung D.A."/>
            <person name="Chou C.P."/>
        </authorList>
    </citation>
    <scope>NUCLEOTIDE SEQUENCE [LARGE SCALE GENOMIC DNA]</scope>
    <source>
        <strain evidence="11 12">ATCC 6013</strain>
    </source>
</reference>